<evidence type="ECO:0008006" key="3">
    <source>
        <dbReference type="Google" id="ProtNLM"/>
    </source>
</evidence>
<protein>
    <recommendedName>
        <fullName evidence="3">DUF4865 domain-containing protein</fullName>
    </recommendedName>
</protein>
<dbReference type="OrthoDB" id="2065010at2"/>
<evidence type="ECO:0000313" key="2">
    <source>
        <dbReference type="Proteomes" id="UP000071778"/>
    </source>
</evidence>
<gene>
    <name evidence="1" type="ORF">CAter282_2199</name>
</gene>
<accession>A0A127QIT7</accession>
<dbReference type="AlphaFoldDB" id="A0A127QIT7"/>
<proteinExistence type="predicted"/>
<dbReference type="Gene3D" id="3.30.70.100">
    <property type="match status" value="1"/>
</dbReference>
<dbReference type="Proteomes" id="UP000071778">
    <property type="component" value="Chromosome"/>
</dbReference>
<dbReference type="InterPro" id="IPR032349">
    <property type="entry name" value="DUF4865"/>
</dbReference>
<dbReference type="EMBL" id="CP013235">
    <property type="protein sequence ID" value="AMP09953.1"/>
    <property type="molecule type" value="Genomic_DNA"/>
</dbReference>
<sequence>MFAIQYSHRLPANYNMQQIRDRATTLGPKWDAIEGMIFKAFIAQERGVNGAAGNLYGAVYLWQDADATARFLMGERFQGVIDSFGRPQVENWLPLDARIGPAQKALSLYREESPIDAAADRTALLVAEQERNRRIAAQPDSVAVWTVLDVNAWRLIRFRMSSQAPDVAKGAAVYEILYLAKPGLSRLS</sequence>
<name>A0A127QIT7_9BURK</name>
<organism evidence="1 2">
    <name type="scientific">Collimonas arenae</name>
    <dbReference type="NCBI Taxonomy" id="279058"/>
    <lineage>
        <taxon>Bacteria</taxon>
        <taxon>Pseudomonadati</taxon>
        <taxon>Pseudomonadota</taxon>
        <taxon>Betaproteobacteria</taxon>
        <taxon>Burkholderiales</taxon>
        <taxon>Oxalobacteraceae</taxon>
        <taxon>Collimonas</taxon>
    </lineage>
</organism>
<reference evidence="1 2" key="1">
    <citation type="submission" date="2015-11" db="EMBL/GenBank/DDBJ databases">
        <title>Exploring the genomic traits of fungus-feeding bacterial genus Collimonas.</title>
        <authorList>
            <person name="Song C."/>
            <person name="Schmidt R."/>
            <person name="de Jager V."/>
            <person name="Krzyzanowska D."/>
            <person name="Jongedijk E."/>
            <person name="Cankar K."/>
            <person name="Beekwilder J."/>
            <person name="van Veen A."/>
            <person name="de Boer W."/>
            <person name="van Veen J.A."/>
            <person name="Garbeva P."/>
        </authorList>
    </citation>
    <scope>NUCLEOTIDE SEQUENCE [LARGE SCALE GENOMIC DNA]</scope>
    <source>
        <strain evidence="1 2">Ter282</strain>
    </source>
</reference>
<dbReference type="RefSeq" id="WP_061533341.1">
    <property type="nucleotide sequence ID" value="NZ_CP013233.1"/>
</dbReference>
<dbReference type="Pfam" id="PF16157">
    <property type="entry name" value="DUF4865"/>
    <property type="match status" value="1"/>
</dbReference>
<evidence type="ECO:0000313" key="1">
    <source>
        <dbReference type="EMBL" id="AMP09953.1"/>
    </source>
</evidence>
<dbReference type="PATRIC" id="fig|279058.17.peg.2368"/>
<keyword evidence="2" id="KW-1185">Reference proteome</keyword>